<accession>A0AAD6NM58</accession>
<evidence type="ECO:0000256" key="1">
    <source>
        <dbReference type="SAM" id="MobiDB-lite"/>
    </source>
</evidence>
<reference evidence="2" key="1">
    <citation type="submission" date="2023-01" db="EMBL/GenBank/DDBJ databases">
        <title>The chitinases involved in constricting ring structure development in the nematode-trapping fungus Drechslerella dactyloides.</title>
        <authorList>
            <person name="Wang R."/>
            <person name="Zhang L."/>
            <person name="Tang P."/>
            <person name="Li S."/>
            <person name="Liang L."/>
        </authorList>
    </citation>
    <scope>NUCLEOTIDE SEQUENCE</scope>
    <source>
        <strain evidence="2">YMF1.00031</strain>
    </source>
</reference>
<gene>
    <name evidence="2" type="ORF">Dda_0622</name>
</gene>
<sequence length="256" mass="27500">MSSSRSTASLQSLISQALCVHTHSNGGIPDGTAISQTHDRGPKPESSQSTRNSCADTSYSAAAAADVGYGFTPSPNDLRSSSIRVSQHRRPSGTVTDAAPSETSAVDTPLHAQSNINTQSQSCLRNRERERSLPAQFVATSSCHDDVHVHVHVHVQGGPLLLSHTSFSASDVPVPGGYEAAVSLPIALFIPPRHIPELRFFPTPPPPPSRPSDADSNLRSEAGPEDESRYPYAVGRYLAESYAEDPYPMRSRLHLR</sequence>
<evidence type="ECO:0000313" key="3">
    <source>
        <dbReference type="Proteomes" id="UP001221413"/>
    </source>
</evidence>
<dbReference type="Proteomes" id="UP001221413">
    <property type="component" value="Unassembled WGS sequence"/>
</dbReference>
<comment type="caution">
    <text evidence="2">The sequence shown here is derived from an EMBL/GenBank/DDBJ whole genome shotgun (WGS) entry which is preliminary data.</text>
</comment>
<protein>
    <submittedName>
        <fullName evidence="2">Uncharacterized protein</fullName>
    </submittedName>
</protein>
<dbReference type="EMBL" id="JAQGDS010000001">
    <property type="protein sequence ID" value="KAJ6264476.1"/>
    <property type="molecule type" value="Genomic_DNA"/>
</dbReference>
<proteinExistence type="predicted"/>
<feature type="region of interest" description="Disordered" evidence="1">
    <location>
        <begin position="78"/>
        <end position="107"/>
    </location>
</feature>
<dbReference type="AlphaFoldDB" id="A0AAD6NM58"/>
<organism evidence="2 3">
    <name type="scientific">Drechslerella dactyloides</name>
    <name type="common">Nematode-trapping fungus</name>
    <name type="synonym">Arthrobotrys dactyloides</name>
    <dbReference type="NCBI Taxonomy" id="74499"/>
    <lineage>
        <taxon>Eukaryota</taxon>
        <taxon>Fungi</taxon>
        <taxon>Dikarya</taxon>
        <taxon>Ascomycota</taxon>
        <taxon>Pezizomycotina</taxon>
        <taxon>Orbiliomycetes</taxon>
        <taxon>Orbiliales</taxon>
        <taxon>Orbiliaceae</taxon>
        <taxon>Drechslerella</taxon>
    </lineage>
</organism>
<feature type="compositionally biased region" description="Polar residues" evidence="1">
    <location>
        <begin position="45"/>
        <end position="57"/>
    </location>
</feature>
<keyword evidence="3" id="KW-1185">Reference proteome</keyword>
<name>A0AAD6NM58_DREDA</name>
<feature type="region of interest" description="Disordered" evidence="1">
    <location>
        <begin position="199"/>
        <end position="231"/>
    </location>
</feature>
<feature type="region of interest" description="Disordered" evidence="1">
    <location>
        <begin position="22"/>
        <end position="57"/>
    </location>
</feature>
<evidence type="ECO:0000313" key="2">
    <source>
        <dbReference type="EMBL" id="KAJ6264476.1"/>
    </source>
</evidence>